<accession>A0A6G1CZR3</accession>
<organism evidence="1 2">
    <name type="scientific">Oryza meyeriana var. granulata</name>
    <dbReference type="NCBI Taxonomy" id="110450"/>
    <lineage>
        <taxon>Eukaryota</taxon>
        <taxon>Viridiplantae</taxon>
        <taxon>Streptophyta</taxon>
        <taxon>Embryophyta</taxon>
        <taxon>Tracheophyta</taxon>
        <taxon>Spermatophyta</taxon>
        <taxon>Magnoliopsida</taxon>
        <taxon>Liliopsida</taxon>
        <taxon>Poales</taxon>
        <taxon>Poaceae</taxon>
        <taxon>BOP clade</taxon>
        <taxon>Oryzoideae</taxon>
        <taxon>Oryzeae</taxon>
        <taxon>Oryzinae</taxon>
        <taxon>Oryza</taxon>
        <taxon>Oryza meyeriana</taxon>
    </lineage>
</organism>
<keyword evidence="2" id="KW-1185">Reference proteome</keyword>
<reference evidence="1 2" key="1">
    <citation type="submission" date="2019-11" db="EMBL/GenBank/DDBJ databases">
        <title>Whole genome sequence of Oryza granulata.</title>
        <authorList>
            <person name="Li W."/>
        </authorList>
    </citation>
    <scope>NUCLEOTIDE SEQUENCE [LARGE SCALE GENOMIC DNA]</scope>
    <source>
        <strain evidence="2">cv. Menghai</strain>
        <tissue evidence="1">Leaf</tissue>
    </source>
</reference>
<dbReference type="Proteomes" id="UP000479710">
    <property type="component" value="Unassembled WGS sequence"/>
</dbReference>
<gene>
    <name evidence="1" type="ORF">E2562_007388</name>
</gene>
<evidence type="ECO:0000313" key="1">
    <source>
        <dbReference type="EMBL" id="KAF0905600.1"/>
    </source>
</evidence>
<protein>
    <submittedName>
        <fullName evidence="1">Uncharacterized protein</fullName>
    </submittedName>
</protein>
<comment type="caution">
    <text evidence="1">The sequence shown here is derived from an EMBL/GenBank/DDBJ whole genome shotgun (WGS) entry which is preliminary data.</text>
</comment>
<evidence type="ECO:0000313" key="2">
    <source>
        <dbReference type="Proteomes" id="UP000479710"/>
    </source>
</evidence>
<sequence>MVDYLVQRLLRQHDIAHRWPAGLGLGHKLIGVDEGVVEAVGDAGVGAEELIMASPVEAEPMLRRVESSS</sequence>
<proteinExistence type="predicted"/>
<dbReference type="AlphaFoldDB" id="A0A6G1CZR3"/>
<dbReference type="EMBL" id="SPHZ02000007">
    <property type="protein sequence ID" value="KAF0905600.1"/>
    <property type="molecule type" value="Genomic_DNA"/>
</dbReference>
<name>A0A6G1CZR3_9ORYZ</name>